<keyword evidence="1 2" id="KW-0808">Transferase</keyword>
<organism evidence="2 3">
    <name type="scientific">Sulfurifustis variabilis</name>
    <dbReference type="NCBI Taxonomy" id="1675686"/>
    <lineage>
        <taxon>Bacteria</taxon>
        <taxon>Pseudomonadati</taxon>
        <taxon>Pseudomonadota</taxon>
        <taxon>Gammaproteobacteria</taxon>
        <taxon>Acidiferrobacterales</taxon>
        <taxon>Acidiferrobacteraceae</taxon>
        <taxon>Sulfurifustis</taxon>
    </lineage>
</organism>
<dbReference type="Gene3D" id="3.40.50.10540">
    <property type="entry name" value="Crotonobetainyl-coa:carnitine coa-transferase, domain 1"/>
    <property type="match status" value="1"/>
</dbReference>
<dbReference type="SUPFAM" id="SSF89796">
    <property type="entry name" value="CoA-transferase family III (CaiB/BaiF)"/>
    <property type="match status" value="1"/>
</dbReference>
<accession>A0A1B4V4V1</accession>
<name>A0A1B4V4V1_9GAMM</name>
<proteinExistence type="predicted"/>
<dbReference type="EMBL" id="AP014936">
    <property type="protein sequence ID" value="BAU48559.1"/>
    <property type="molecule type" value="Genomic_DNA"/>
</dbReference>
<dbReference type="GO" id="GO:0008410">
    <property type="term" value="F:CoA-transferase activity"/>
    <property type="evidence" value="ECO:0007669"/>
    <property type="project" value="TreeGrafter"/>
</dbReference>
<sequence length="425" mass="46257">MNDAHEAGAPLRGVRIIDLTHEWAGPHAARLMADFGAEVIKVEYLKRLDHMRGARKQGRAYDRQTRFLQLNRNKRSVTLDLRDARDRARFEGLLRLSDAVISNSRPGVLERLRLGYDDLRIVKPDIILMSLSACGQTGPEASYAGYGGGLEATSGIQSLTGYLPEEEPRRIRELDVTNGIAAAAALMTALVRRQLTGHGTWIDLSEIEAPTHALIGEELLALAVNGEQRRPMGNRDARDAPHGCYPCQGDDAWVVIAVTSEDMWAAFCEAIGRRDWAEDRRFATRSGRMRHHDELDAAIAGWTGARSASEVTDLLQRAGVGAGPVMSVADLAEDPHLQARRYFQSADAGGPDLRFPGFPFRLSGGGAAVRAPGPALGEGNAYLRHDLLGAPPEAVPAISEDDIRTDFDLEGEQDAPAYAAGRTKI</sequence>
<protein>
    <submittedName>
        <fullName evidence="2">Acyl-CoA transferase</fullName>
    </submittedName>
</protein>
<dbReference type="InterPro" id="IPR044855">
    <property type="entry name" value="CoA-Trfase_III_dom3_sf"/>
</dbReference>
<dbReference type="PANTHER" id="PTHR48207">
    <property type="entry name" value="SUCCINATE--HYDROXYMETHYLGLUTARATE COA-TRANSFERASE"/>
    <property type="match status" value="1"/>
</dbReference>
<dbReference type="InterPro" id="IPR003673">
    <property type="entry name" value="CoA-Trfase_fam_III"/>
</dbReference>
<dbReference type="Gene3D" id="3.30.1540.10">
    <property type="entry name" value="formyl-coa transferase, domain 3"/>
    <property type="match status" value="1"/>
</dbReference>
<dbReference type="InterPro" id="IPR050483">
    <property type="entry name" value="CoA-transferase_III_domain"/>
</dbReference>
<dbReference type="Pfam" id="PF02515">
    <property type="entry name" value="CoA_transf_3"/>
    <property type="match status" value="1"/>
</dbReference>
<gene>
    <name evidence="2" type="ORF">SVA_2007</name>
</gene>
<evidence type="ECO:0000256" key="1">
    <source>
        <dbReference type="ARBA" id="ARBA00022679"/>
    </source>
</evidence>
<reference evidence="2 3" key="1">
    <citation type="submission" date="2015-08" db="EMBL/GenBank/DDBJ databases">
        <title>Complete genome sequence of Sulfurifustis variabilis.</title>
        <authorList>
            <person name="Miura A."/>
            <person name="Kojima H."/>
            <person name="Fukui M."/>
        </authorList>
    </citation>
    <scope>NUCLEOTIDE SEQUENCE [LARGE SCALE GENOMIC DNA]</scope>
    <source>
        <strain evidence="3">skN76</strain>
    </source>
</reference>
<keyword evidence="3" id="KW-1185">Reference proteome</keyword>
<dbReference type="AlphaFoldDB" id="A0A1B4V4V1"/>
<dbReference type="InterPro" id="IPR023606">
    <property type="entry name" value="CoA-Trfase_III_dom_1_sf"/>
</dbReference>
<evidence type="ECO:0000313" key="2">
    <source>
        <dbReference type="EMBL" id="BAU48559.1"/>
    </source>
</evidence>
<dbReference type="RefSeq" id="WP_096461054.1">
    <property type="nucleotide sequence ID" value="NZ_AP014936.1"/>
</dbReference>
<evidence type="ECO:0000313" key="3">
    <source>
        <dbReference type="Proteomes" id="UP000218899"/>
    </source>
</evidence>
<dbReference type="OrthoDB" id="9058532at2"/>
<dbReference type="Proteomes" id="UP000218899">
    <property type="component" value="Chromosome"/>
</dbReference>
<dbReference type="PANTHER" id="PTHR48207:SF3">
    <property type="entry name" value="SUCCINATE--HYDROXYMETHYLGLUTARATE COA-TRANSFERASE"/>
    <property type="match status" value="1"/>
</dbReference>
<dbReference type="KEGG" id="sva:SVA_2007"/>